<dbReference type="Pfam" id="PF00403">
    <property type="entry name" value="HMA"/>
    <property type="match status" value="1"/>
</dbReference>
<reference evidence="2" key="1">
    <citation type="submission" date="2020-07" db="EMBL/GenBank/DDBJ databases">
        <title>Genome sequence and genetic diversity analysis of an under-domesticated orphan crop, white fonio (Digitaria exilis).</title>
        <authorList>
            <person name="Bennetzen J.L."/>
            <person name="Chen S."/>
            <person name="Ma X."/>
            <person name="Wang X."/>
            <person name="Yssel A.E.J."/>
            <person name="Chaluvadi S.R."/>
            <person name="Johnson M."/>
            <person name="Gangashetty P."/>
            <person name="Hamidou F."/>
            <person name="Sanogo M.D."/>
            <person name="Zwaenepoel A."/>
            <person name="Wallace J."/>
            <person name="Van De Peer Y."/>
            <person name="Van Deynze A."/>
        </authorList>
    </citation>
    <scope>NUCLEOTIDE SEQUENCE</scope>
    <source>
        <tissue evidence="2">Leaves</tissue>
    </source>
</reference>
<protein>
    <recommendedName>
        <fullName evidence="1">HMA domain-containing protein</fullName>
    </recommendedName>
</protein>
<name>A0A835A0C2_9POAL</name>
<dbReference type="PROSITE" id="PS50846">
    <property type="entry name" value="HMA_2"/>
    <property type="match status" value="1"/>
</dbReference>
<dbReference type="Gene3D" id="3.30.70.100">
    <property type="match status" value="1"/>
</dbReference>
<dbReference type="InterPro" id="IPR006121">
    <property type="entry name" value="HMA_dom"/>
</dbReference>
<proteinExistence type="predicted"/>
<feature type="domain" description="HMA" evidence="1">
    <location>
        <begin position="2"/>
        <end position="66"/>
    </location>
</feature>
<keyword evidence="3" id="KW-1185">Reference proteome</keyword>
<dbReference type="InterPro" id="IPR036163">
    <property type="entry name" value="HMA_dom_sf"/>
</dbReference>
<dbReference type="PANTHER" id="PTHR46413:SF22">
    <property type="entry name" value="OS03G0829466 PROTEIN"/>
    <property type="match status" value="1"/>
</dbReference>
<dbReference type="SUPFAM" id="SSF55008">
    <property type="entry name" value="HMA, heavy metal-associated domain"/>
    <property type="match status" value="1"/>
</dbReference>
<dbReference type="CDD" id="cd00371">
    <property type="entry name" value="HMA"/>
    <property type="match status" value="1"/>
</dbReference>
<evidence type="ECO:0000313" key="3">
    <source>
        <dbReference type="Proteomes" id="UP000636709"/>
    </source>
</evidence>
<dbReference type="PANTHER" id="PTHR46413">
    <property type="entry name" value="HEAVY METAL-ASSOCIATED ISOPRENYLATED PLANT PROTEIN 6"/>
    <property type="match status" value="1"/>
</dbReference>
<dbReference type="OrthoDB" id="689350at2759"/>
<dbReference type="GO" id="GO:0046872">
    <property type="term" value="F:metal ion binding"/>
    <property type="evidence" value="ECO:0007669"/>
    <property type="project" value="InterPro"/>
</dbReference>
<gene>
    <name evidence="2" type="ORF">HU200_067375</name>
</gene>
<accession>A0A835A0C2</accession>
<dbReference type="Proteomes" id="UP000636709">
    <property type="component" value="Unassembled WGS sequence"/>
</dbReference>
<dbReference type="InterPro" id="IPR044594">
    <property type="entry name" value="HIPP01/3/5/6"/>
</dbReference>
<organism evidence="2 3">
    <name type="scientific">Digitaria exilis</name>
    <dbReference type="NCBI Taxonomy" id="1010633"/>
    <lineage>
        <taxon>Eukaryota</taxon>
        <taxon>Viridiplantae</taxon>
        <taxon>Streptophyta</taxon>
        <taxon>Embryophyta</taxon>
        <taxon>Tracheophyta</taxon>
        <taxon>Spermatophyta</taxon>
        <taxon>Magnoliopsida</taxon>
        <taxon>Liliopsida</taxon>
        <taxon>Poales</taxon>
        <taxon>Poaceae</taxon>
        <taxon>PACMAD clade</taxon>
        <taxon>Panicoideae</taxon>
        <taxon>Panicodae</taxon>
        <taxon>Paniceae</taxon>
        <taxon>Anthephorinae</taxon>
        <taxon>Digitaria</taxon>
    </lineage>
</organism>
<dbReference type="Gramene" id="Dexi5B01G0038890.1">
    <property type="protein sequence ID" value="Dexi5B01G0038890.1:cds"/>
    <property type="gene ID" value="Dexi5B01G0038890"/>
</dbReference>
<dbReference type="AlphaFoldDB" id="A0A835A0C2"/>
<comment type="caution">
    <text evidence="2">The sequence shown here is derived from an EMBL/GenBank/DDBJ whole genome shotgun (WGS) entry which is preliminary data.</text>
</comment>
<evidence type="ECO:0000259" key="1">
    <source>
        <dbReference type="PROSITE" id="PS50846"/>
    </source>
</evidence>
<dbReference type="EMBL" id="JACEFO010003293">
    <property type="protein sequence ID" value="KAF8642116.1"/>
    <property type="molecule type" value="Genomic_DNA"/>
</dbReference>
<evidence type="ECO:0000313" key="2">
    <source>
        <dbReference type="EMBL" id="KAF8642116.1"/>
    </source>
</evidence>
<sequence>MAPVVVLRMDMHCVRCARRIRKFVKSLSGVQDLWVSPDTGMMVVSGSGLDASLLKWWIQSKTGRLVDVVNDGAAEEFPPETGQMVHLGPTPAYSSYSYPYPYAGYGGGGGWVPSQHAFPYMAAGDVRRQYMPNEAPVCFNDDNPNGCCTMQ</sequence>